<dbReference type="GO" id="GO:0016358">
    <property type="term" value="P:dendrite development"/>
    <property type="evidence" value="ECO:0007669"/>
    <property type="project" value="UniProtKB-ARBA"/>
</dbReference>
<feature type="disulfide bond" evidence="14">
    <location>
        <begin position="4056"/>
        <end position="4065"/>
    </location>
</feature>
<dbReference type="InterPro" id="IPR020894">
    <property type="entry name" value="Cadherin_CS"/>
</dbReference>
<feature type="compositionally biased region" description="Polar residues" evidence="15">
    <location>
        <begin position="4529"/>
        <end position="4541"/>
    </location>
</feature>
<dbReference type="InterPro" id="IPR000742">
    <property type="entry name" value="EGF"/>
</dbReference>
<dbReference type="FunFam" id="2.60.40.60:FF:000033">
    <property type="entry name" value="FAT atypical cadherin 1"/>
    <property type="match status" value="1"/>
</dbReference>
<sequence>SLDDGMAINSCPGGIMKIRLTSFGLFLLHLLTCLGQPQEPGSYFQFTASIYNASIYENSAARTYIRTEVKMGIALSKSGLLQIKYSIESGDDEGLFQAEDLLLGDFCFLRIRTNGGSAATLNREVQDNYTLTVKATTKGGLEAFVTVNVEIIDMNDLRPLFSPTSYAIKIPESTPLGLSVGQVTATDADVGSNGEFYYFFREYVEEFAVHPTSGVISLTAKLNVDKKSKFDLEVLAGNRGMKVYGNSEVSSTANLVISVSRINEFAPTLTVLTLYPSISDKDPVYAIITVEDLDEGPNGEIEWVAIVSGDPQEQFTLDRAPLGNEYKLKMSEPVNWETFPYGCNLTFQTKDRGTPPRLSNAQTIQLLVKKPKVVQLSFEKKIYKTSILEIAPPGTIIETVRIFPNPLNVSYTFGLTDDSIYFIINPLTGAISTLQEFTTLNQELFVLEVIEIVSGMTVNVEIKVEDANNNSPVFDASFYEVVVNESLPVGTVILTVSAVDADKGENGCITYSIVSLLPVPFVINQTTGDLRTSSELDFESSLETYFFSVRASDWGSPFRRESEVNITVQVLNVNDNKPLFERVACRGTIGRDFPVDQTIITLSAIDIDELSLVKYNILSGNDQDIFSLHPDSGMLSLKRPLSSMSVKNEQFNLKISASDGEYFSVPTFVNISLARGRQTTRSFNCRDTRVAQKLAEKLLKKATAISKASVEEGYSDLFSINRQAPQFESFPSDIVVREDVAVGGSVLQVNINDGDAGFNGRILFVISDGNIDNCFNIGLETGLIYVYQPLDRERSDRYLLNITAYDMGIPQKSNWRLLTINIDDVNDNSPAFSLETYTAIVQENAAIGTEVIQITATDDDLGQNGEISYTLLTNTALFAINNENGSVYVSGPLDRESVSEFTLKILAIDKAEKGSQMFSETTLRIYVEDVNDCAPIFIPKTYNCRVFEDLPVGTVIAWLQTQDPDIESGGWVRYSLPNDFNGTFRIHAESGIVKVAKDLDYEKKPFYNVTVVAEDLGFPLKLRSESYLEVEVIDVNENLNEPYFPEFAYRGSVKENSRLGTSVLQVTAQDDDKGRDGVITYSMNAKSGLGRFAIDEETGLVYTTGSLDCESQDSYWLTVYAMDHGVVPLSASAELFIQVEDVNDNAPLTSEPIYHPNIMENSPKGVSVVHIRAQDLDVTASDRRLTYRITSGNPQNFFSIDSNTGLITTTSRKLDREQQTEHFLEVTVMDGGGTFRQSTVWVIVHVQDENDNKPEFKESVYRISLPERDRSKRGDPIYRVLAFDRDEGSNADLTYSILDGNNDGKFVIDAKTAMVSSRKMVTAGGYDILTIKAVDNGRPKKWSTTRLHVEWIRKPMPSQSTLRFIADVYNFTVAESAKVYESVGVISVWQIETPLWFDIIGGRTSREMFYIPQSSCGRNCSSDSGNYDGPFDIQRGVGTIVIARPLDAESQSQYNMTVQVTDGTNIATTQIYIKVLDSNDNSPVFSEPTYEVLVSEDTPADTEVLRVRARDRDERAKLSYSIHGSVDPASMRAFRINPGSGVLYTADLLDFEARTQHILTVMVKDQEFPYYRDLARIIVTLEDANDQPPFFTRAVYDSTVFESAPPGTSAVQVFALDRDSGRSGEIVYSIDAGNTGGIFGIDPLSGIISVARDLDLSTVGFYTLTVRATDGGSPALSSTTTARMTVSLSDFSSPKFVQQEYQAEISESVAIGTFVIMVGAISRSMLIYEITEGNDEKRFKMNCYTGVITTQREFDFEMTSSYVLVINAVNMAGIASSVTVCIQVVDENDNPPVFQELSYIGSISEAAPINSVVMREDGKPLVIEATDADKNHNALLLFQIVDDTAKLFFTVDSGTGSVRTIAKLDYETFSSFYFSVNVKDSGRPQLTAEKAANVFIRVANINDSPPQFSQEAYDSILLLPTYVGVEVLRVEASDPDMTAELLYSLADVNLEHFAIDPSSGIITVKNSQLSKDRYRFNVKVSDGRYFCTSLVTVLVREAMDSGLVFSQPSYFSSVLENSVNITMVTIVNAVGNRLNEPLKYTVLNAGSRFVIRPTSGVIQTTGVPFDREQMELYELVVEASREYDQLRVARVTVRVEVEDVNDNAPEFQGLPYYATVQVDAKPGSSIFQVSAIDLDKGINGAVYYELRENHPHFKVNKLTGELTLKKAFDADLSNVEYPLVIVARDAGYPPLFTIAELPVTVVNKAMPVFDKSFYGISVREDIAVLTPVLCINATSPEGQNIKYTIVDGDPFFQFDIGFDSGVISVVYPLDYETTSYYRLTIRSTDTLTGARSEVDVDITIVDVNDNAPVFRNSSYMAVLPENSMIGSRVFRLSASDKDSEKNNLVSYQILSDGNNSTDSFQIDAVTGLVCTARLLDYELTPSFNFIVRATDNGSPSQLTDVTVTVLLTDVNDNPPSFSQTFYEAFLSELAPKGHIVTCVQASDSDRSDAGNLRYSILSGDEKMNFLIDAETGVISLSSQRRQGMRPLYNLTVSVSDGVFTNTAVVNIRVMGANLYSPVFSQRFYLSEVRENAPEGTRVIQVRATDEDSGIYGKITYSFINDLGKSQFYIGADGVITTAQKLDRENPVNQDIVLTVMALDGGGRASFCTVRVILSDENDNAPRFRAMEYRVSIKANVPMGSLITQIQAQDLDAGDNGRISYSLYSESRLPLVDVLEIEPDSGWMVTKGSMAHLRGTVLSFFVKATDGGVLAKHSLVSAFIHVLPPDANVPSFTQPQYSYTVPEDTPVGTILGSVFLSPGQIASFSVVNGQTGESNQDGTFLVERETGLLRLVNPLDYERINIYRFKVAANMRQALVESMSVVDVEVKVLDVNDNKPAFETSSYVAMVMEGMPRGTRVIQIRALDPDWGSNGQVTYSLGPILNQEQEYASGSVTGAMFVIDSKTGWITTLGDLDHERYPSYTFTVVASDLGEAVSLSSTAVVTVAIADVNDNPPRFEKEFYRGAVLESDPQGEVVSVLSTRDWDSSDQNRLVSFHITGGNPKGVFALAPVQGEWKVYVNQPLDREVQDRYLLNITASDGLFLTRIGMEVAIMDANDNSPICNQAQYDASFPEDVPINAGILTVGATDLDSGVNAEIQYTVFGIGVEDFFMDANTGELKTAALLDRERTASYKLIAQATDAGGLFCRSEISLTVLDVNDNAPSFGFTQYMASVFESAAPNSLLTRLQANDADEGQNRKIIYSLVDSAGGMFSIDSSSGVVILEKSLDREVQDSYQIRINAADRGGAQGSLYTEVDLTIMVLDVNDNPPVFEKQDYSVTVPEDVAVGTELLRVFATSADIGKNAEVPFHCQLCVISVADDLDYEICKDFFLNIEAFDGGSPPLRTATIVTIELLDVNDNSPSFSEDIYNVLISEDIAIGETVTRLLAEDLDSQINGRITYTILKGDRENQFWIDPITGLLKVNKALDRETVSSYSLSVQAFDSGSPAKSTTVNVNIEIADVNDNPPVFSPANASALIQLNKPVGTTILTLSVSDKDSPRNAAPFEFRIVSGNEGNTFSLDQNGELRTSRQFGLDATREYTLEIQARDSGKPRLSSSSFVFVRIIGDSLFKPVAFPLEISIVMAADVFPGGIIGKIYATDPDENDVLSFSQRPQTKNRFKINRQDGKIVALNGLEPGRYSINVSVSDGRFSVPVDVSVLVEQATDEMVQNAVTLLFQDLSPEDFVGVYMVELKKVLRSSLLLDGMGVEEGLDPLHILGVQPVSRFSQLEVLLAVEAPDGGFLGPGELALRLEEVKLFLKGPLQVLSVQDQSCSGELDCGERVCELSLGLDSIGLVTYTTSRLLASKIECMLNAGGVCPSSLEMCDGRTCPPDMQCVRSGPIAPSLCQCLPDMQDKCAGQTSQSFGGNSYIKYRVTGKETRGDMKLSLKVRTLQSQGVIMYTRAEPCTLLKMDCDNRLDILGVSGRQVNDGSWHTVTLELTSNYTLLSLDDSYVERRRSARVPVRIWPLASDGTLFFGAQVMAGGGQRPPLVQEGFQGCLGSITLNGIELPLQNKRSRYAEVAGLSDVKVGCVLYPDPCLARPCQNGASCTTLPSGDFTCTCLPQFTGSRCEIEVTPCVPSPCQNGGDCKAVRNSFLCGCPKGFTGLICAEDVNECDREECENGGACVNTFGAFYCNCTAGFEGQFCGQPSQDVPDTQAEALSYVGPVEIIGIGVLLFVVLVLLTLLAAFRKKVLRKDWSRGEAVGISTETNYKPGIAAEGIEIKAVRVSSECPASMYMKDSSGGPPQVMVRPTAYTVPHCQGIPREQEESTDEGLQTISCPPQMSSFQTEQHILGMPRRGVAICSVAPNLPSSMSPNPSERSLVQKPSWEGHDEDEEDTREYRGPAQERLIRGYQAGREEGHMTEEAVNAAGQVTGCSDSSTSEAPSLSSFQSDSCDDNASIVTVIRLVNSAVDTIENEVAGFGDVQPHSSASNPHLHCEDEICMEFVKEYFMKSYPWQTSEWLDPSLPGLESPPRDHSPTPPPPPLPAPPPPVTPTRLGGALSRLGGSVRLDGSTQSLQTGFPLRRYQGQRDFPTSLTLDDNNSPVYEEYRFSDHQGTSSTVHPVECCEGRSRPEKAPPTQYLLSQPPLRAWEERPRVWEDTHPFGSQQEIHKLGRISLRARLHSPKASLPSTRENC</sequence>
<feature type="domain" description="Cadherin" evidence="20">
    <location>
        <begin position="3360"/>
        <end position="3464"/>
    </location>
</feature>
<name>A0A553PZN0_9TELE</name>
<feature type="domain" description="Cadherin" evidence="20">
    <location>
        <begin position="588"/>
        <end position="683"/>
    </location>
</feature>
<dbReference type="Gene3D" id="2.60.120.200">
    <property type="match status" value="1"/>
</dbReference>
<keyword evidence="4 16" id="KW-0812">Transmembrane</keyword>
<keyword evidence="3 14" id="KW-0245">EGF-like domain</keyword>
<evidence type="ECO:0000256" key="13">
    <source>
        <dbReference type="PROSITE-ProRule" id="PRU00043"/>
    </source>
</evidence>
<feature type="domain" description="Cadherin" evidence="20">
    <location>
        <begin position="938"/>
        <end position="1044"/>
    </location>
</feature>
<feature type="domain" description="EGF-like" evidence="19">
    <location>
        <begin position="4068"/>
        <end position="4104"/>
    </location>
</feature>
<dbReference type="InterPro" id="IPR000152">
    <property type="entry name" value="EGF-type_Asp/Asn_hydroxyl_site"/>
</dbReference>
<feature type="domain" description="Cadherin" evidence="20">
    <location>
        <begin position="162"/>
        <end position="269"/>
    </location>
</feature>
<dbReference type="InterPro" id="IPR002126">
    <property type="entry name" value="Cadherin-like_dom"/>
</dbReference>
<feature type="domain" description="Cadherin" evidence="20">
    <location>
        <begin position="2955"/>
        <end position="3059"/>
    </location>
</feature>
<dbReference type="GO" id="GO:0001764">
    <property type="term" value="P:neuron migration"/>
    <property type="evidence" value="ECO:0007669"/>
    <property type="project" value="UniProtKB-ARBA"/>
</dbReference>
<evidence type="ECO:0000256" key="7">
    <source>
        <dbReference type="ARBA" id="ARBA00022837"/>
    </source>
</evidence>
<evidence type="ECO:0000256" key="8">
    <source>
        <dbReference type="ARBA" id="ARBA00022889"/>
    </source>
</evidence>
<feature type="domain" description="Cadherin" evidence="20">
    <location>
        <begin position="2624"/>
        <end position="2731"/>
    </location>
</feature>
<feature type="domain" description="Cadherin" evidence="20">
    <location>
        <begin position="2108"/>
        <end position="2209"/>
    </location>
</feature>
<dbReference type="FunFam" id="2.60.40.60:FF:000013">
    <property type="entry name" value="Cadherin EGF LAG seven-pass G-type receptor"/>
    <property type="match status" value="2"/>
</dbReference>
<feature type="compositionally biased region" description="Basic and acidic residues" evidence="15">
    <location>
        <begin position="4562"/>
        <end position="4572"/>
    </location>
</feature>
<evidence type="ECO:0000256" key="16">
    <source>
        <dbReference type="SAM" id="Phobius"/>
    </source>
</evidence>
<evidence type="ECO:0000256" key="5">
    <source>
        <dbReference type="ARBA" id="ARBA00022729"/>
    </source>
</evidence>
<feature type="domain" description="Cadherin" evidence="20">
    <location>
        <begin position="3268"/>
        <end position="3359"/>
    </location>
</feature>
<evidence type="ECO:0000256" key="12">
    <source>
        <dbReference type="ARBA" id="ARBA00023180"/>
    </source>
</evidence>
<dbReference type="FunFam" id="2.60.40.60:FF:000066">
    <property type="entry name" value="FAT atypical cadherin 1"/>
    <property type="match status" value="1"/>
</dbReference>
<dbReference type="GO" id="GO:0048667">
    <property type="term" value="P:cell morphogenesis involved in neuron differentiation"/>
    <property type="evidence" value="ECO:0007669"/>
    <property type="project" value="UniProtKB-ARBA"/>
</dbReference>
<dbReference type="PROSITE" id="PS00010">
    <property type="entry name" value="ASX_HYDROXYL"/>
    <property type="match status" value="1"/>
</dbReference>
<dbReference type="FunFam" id="2.60.40.60:FF:000037">
    <property type="entry name" value="FAT atypical cadherin 1"/>
    <property type="match status" value="1"/>
</dbReference>
<dbReference type="FunFam" id="2.60.40.60:FF:000032">
    <property type="entry name" value="FAT atypical cadherin 1"/>
    <property type="match status" value="1"/>
</dbReference>
<feature type="disulfide bond" evidence="14">
    <location>
        <begin position="4132"/>
        <end position="4141"/>
    </location>
</feature>
<dbReference type="PROSITE" id="PS50026">
    <property type="entry name" value="EGF_3"/>
    <property type="match status" value="3"/>
</dbReference>
<feature type="domain" description="Cadherin" evidence="20">
    <location>
        <begin position="3465"/>
        <end position="3569"/>
    </location>
</feature>
<evidence type="ECO:0000256" key="6">
    <source>
        <dbReference type="ARBA" id="ARBA00022737"/>
    </source>
</evidence>
<feature type="domain" description="Cadherin" evidence="20">
    <location>
        <begin position="2520"/>
        <end position="2623"/>
    </location>
</feature>
<evidence type="ECO:0000313" key="21">
    <source>
        <dbReference type="EMBL" id="TRY83134.1"/>
    </source>
</evidence>
<evidence type="ECO:0000259" key="20">
    <source>
        <dbReference type="PROSITE" id="PS50268"/>
    </source>
</evidence>
<feature type="domain" description="Cadherin" evidence="20">
    <location>
        <begin position="1795"/>
        <end position="1908"/>
    </location>
</feature>
<feature type="domain" description="Cadherin" evidence="20">
    <location>
        <begin position="475"/>
        <end position="580"/>
    </location>
</feature>
<dbReference type="FunFam" id="2.60.40.60:FF:000051">
    <property type="entry name" value="FAT atypical cadherin 1"/>
    <property type="match status" value="1"/>
</dbReference>
<feature type="domain" description="Cadherin" evidence="20">
    <location>
        <begin position="3060"/>
        <end position="3161"/>
    </location>
</feature>
<protein>
    <recommendedName>
        <fullName evidence="23">FAT atypical cadherin 3b</fullName>
    </recommendedName>
</protein>
<dbReference type="CDD" id="cd11304">
    <property type="entry name" value="Cadherin_repeat"/>
    <property type="match status" value="34"/>
</dbReference>
<feature type="compositionally biased region" description="Pro residues" evidence="15">
    <location>
        <begin position="4475"/>
        <end position="4490"/>
    </location>
</feature>
<dbReference type="CDD" id="cd00110">
    <property type="entry name" value="LamG"/>
    <property type="match status" value="1"/>
</dbReference>
<dbReference type="InterPro" id="IPR001791">
    <property type="entry name" value="Laminin_G"/>
</dbReference>
<feature type="domain" description="Cadherin" evidence="20">
    <location>
        <begin position="1697"/>
        <end position="1794"/>
    </location>
</feature>
<feature type="chain" id="PRO_5022086055" description="FAT atypical cadherin 3b" evidence="17">
    <location>
        <begin position="36"/>
        <end position="4633"/>
    </location>
</feature>
<dbReference type="InterPro" id="IPR001881">
    <property type="entry name" value="EGF-like_Ca-bd_dom"/>
</dbReference>
<dbReference type="FunFam" id="2.60.40.60:FF:000039">
    <property type="entry name" value="FAT atypical cadherin 3"/>
    <property type="match status" value="1"/>
</dbReference>
<evidence type="ECO:0000259" key="18">
    <source>
        <dbReference type="PROSITE" id="PS50025"/>
    </source>
</evidence>
<feature type="domain" description="Cadherin" evidence="20">
    <location>
        <begin position="3570"/>
        <end position="3678"/>
    </location>
</feature>
<dbReference type="GO" id="GO:0007156">
    <property type="term" value="P:homophilic cell adhesion via plasma membrane adhesion molecules"/>
    <property type="evidence" value="ECO:0007669"/>
    <property type="project" value="InterPro"/>
</dbReference>
<feature type="domain" description="Cadherin" evidence="20">
    <location>
        <begin position="2418"/>
        <end position="2519"/>
    </location>
</feature>
<evidence type="ECO:0000256" key="3">
    <source>
        <dbReference type="ARBA" id="ARBA00022536"/>
    </source>
</evidence>
<dbReference type="FunFam" id="2.60.40.60:FF:000165">
    <property type="entry name" value="FAT atypical cadherin 3"/>
    <property type="match status" value="1"/>
</dbReference>
<dbReference type="FunFam" id="2.60.40.60:FF:000058">
    <property type="entry name" value="FAT atypical cadherin 3"/>
    <property type="match status" value="1"/>
</dbReference>
<feature type="domain" description="Cadherin" evidence="20">
    <location>
        <begin position="1257"/>
        <end position="1349"/>
    </location>
</feature>
<dbReference type="Gene3D" id="2.60.40.60">
    <property type="entry name" value="Cadherins"/>
    <property type="match status" value="33"/>
</dbReference>
<comment type="subcellular location">
    <subcellularLocation>
        <location evidence="1">Membrane</location>
        <topology evidence="1">Single-pass type I membrane protein</topology>
    </subcellularLocation>
</comment>
<dbReference type="SMART" id="SM00112">
    <property type="entry name" value="CA"/>
    <property type="match status" value="34"/>
</dbReference>
<dbReference type="FunFam" id="2.60.40.60:FF:000071">
    <property type="entry name" value="FAT atypical cadherin 1"/>
    <property type="match status" value="1"/>
</dbReference>
<dbReference type="FunFam" id="2.10.25.10:FF:000172">
    <property type="entry name" value="FAT atypical cadherin 3"/>
    <property type="match status" value="1"/>
</dbReference>
<dbReference type="FunFam" id="2.60.40.60:FF:000052">
    <property type="entry name" value="FAT atypical cadherin 1"/>
    <property type="match status" value="1"/>
</dbReference>
<dbReference type="InterPro" id="IPR015919">
    <property type="entry name" value="Cadherin-like_sf"/>
</dbReference>
<feature type="domain" description="Cadherin" evidence="20">
    <location>
        <begin position="2838"/>
        <end position="2954"/>
    </location>
</feature>
<evidence type="ECO:0000259" key="19">
    <source>
        <dbReference type="PROSITE" id="PS50026"/>
    </source>
</evidence>
<dbReference type="PROSITE" id="PS01187">
    <property type="entry name" value="EGF_CA"/>
    <property type="match status" value="1"/>
</dbReference>
<feature type="domain" description="EGF-like" evidence="19">
    <location>
        <begin position="4029"/>
        <end position="4066"/>
    </location>
</feature>
<dbReference type="FunFam" id="2.60.40.60:FF:000061">
    <property type="entry name" value="FAT atypical cadherin 3"/>
    <property type="match status" value="2"/>
</dbReference>
<dbReference type="STRING" id="623744.A0A553PZN0"/>
<feature type="domain" description="Cadherin" evidence="20">
    <location>
        <begin position="2732"/>
        <end position="2837"/>
    </location>
</feature>
<dbReference type="FunFam" id="2.60.40.60:FF:000021">
    <property type="entry name" value="FAT atypical cadherin 1"/>
    <property type="match status" value="2"/>
</dbReference>
<dbReference type="Pfam" id="PF00008">
    <property type="entry name" value="EGF"/>
    <property type="match status" value="2"/>
</dbReference>
<evidence type="ECO:0000256" key="4">
    <source>
        <dbReference type="ARBA" id="ARBA00022692"/>
    </source>
</evidence>
<organism evidence="21 22">
    <name type="scientific">Danionella cerebrum</name>
    <dbReference type="NCBI Taxonomy" id="2873325"/>
    <lineage>
        <taxon>Eukaryota</taxon>
        <taxon>Metazoa</taxon>
        <taxon>Chordata</taxon>
        <taxon>Craniata</taxon>
        <taxon>Vertebrata</taxon>
        <taxon>Euteleostomi</taxon>
        <taxon>Actinopterygii</taxon>
        <taxon>Neopterygii</taxon>
        <taxon>Teleostei</taxon>
        <taxon>Ostariophysi</taxon>
        <taxon>Cypriniformes</taxon>
        <taxon>Danionidae</taxon>
        <taxon>Danioninae</taxon>
        <taxon>Danionella</taxon>
    </lineage>
</organism>
<dbReference type="GO" id="GO:0005509">
    <property type="term" value="F:calcium ion binding"/>
    <property type="evidence" value="ECO:0007669"/>
    <property type="project" value="UniProtKB-UniRule"/>
</dbReference>
<dbReference type="GO" id="GO:0005886">
    <property type="term" value="C:plasma membrane"/>
    <property type="evidence" value="ECO:0007669"/>
    <property type="project" value="UniProtKB-SubCell"/>
</dbReference>
<dbReference type="FunFam" id="2.60.40.60:FF:000067">
    <property type="entry name" value="FAT atypical cadherin 1"/>
    <property type="match status" value="1"/>
</dbReference>
<reference evidence="21 22" key="1">
    <citation type="journal article" date="2019" name="Sci. Data">
        <title>Hybrid genome assembly and annotation of Danionella translucida.</title>
        <authorList>
            <person name="Kadobianskyi M."/>
            <person name="Schulze L."/>
            <person name="Schuelke M."/>
            <person name="Judkewitz B."/>
        </authorList>
    </citation>
    <scope>NUCLEOTIDE SEQUENCE [LARGE SCALE GENOMIC DNA]</scope>
    <source>
        <strain evidence="21 22">Bolton</strain>
    </source>
</reference>
<feature type="domain" description="Cadherin" evidence="20">
    <location>
        <begin position="2006"/>
        <end position="2107"/>
    </location>
</feature>
<dbReference type="SMART" id="SM00181">
    <property type="entry name" value="EGF"/>
    <property type="match status" value="3"/>
</dbReference>
<evidence type="ECO:0000256" key="15">
    <source>
        <dbReference type="SAM" id="MobiDB-lite"/>
    </source>
</evidence>
<dbReference type="FunFam" id="2.60.40.60:FF:000015">
    <property type="entry name" value="FAT atypical cadherin 1"/>
    <property type="match status" value="2"/>
</dbReference>
<feature type="domain" description="Cadherin" evidence="20">
    <location>
        <begin position="2210"/>
        <end position="2310"/>
    </location>
</feature>
<dbReference type="PROSITE" id="PS01186">
    <property type="entry name" value="EGF_2"/>
    <property type="match status" value="2"/>
</dbReference>
<feature type="domain" description="Cadherin" evidence="20">
    <location>
        <begin position="728"/>
        <end position="832"/>
    </location>
</feature>
<dbReference type="SMART" id="SM00282">
    <property type="entry name" value="LamG"/>
    <property type="match status" value="1"/>
</dbReference>
<dbReference type="FunFam" id="2.10.25.10:FF:000095">
    <property type="entry name" value="Notch, isoform B"/>
    <property type="match status" value="1"/>
</dbReference>
<keyword evidence="2" id="KW-0217">Developmental protein</keyword>
<feature type="domain" description="Cadherin" evidence="20">
    <location>
        <begin position="1045"/>
        <end position="1149"/>
    </location>
</feature>
<evidence type="ECO:0000256" key="1">
    <source>
        <dbReference type="ARBA" id="ARBA00004479"/>
    </source>
</evidence>
<dbReference type="PROSITE" id="PS00232">
    <property type="entry name" value="CADHERIN_1"/>
    <property type="match status" value="12"/>
</dbReference>
<feature type="domain" description="Cadherin" evidence="20">
    <location>
        <begin position="833"/>
        <end position="937"/>
    </location>
</feature>
<feature type="domain" description="EGF-like" evidence="19">
    <location>
        <begin position="4106"/>
        <end position="4142"/>
    </location>
</feature>
<evidence type="ECO:0000256" key="14">
    <source>
        <dbReference type="PROSITE-ProRule" id="PRU00076"/>
    </source>
</evidence>
<keyword evidence="6" id="KW-0677">Repeat</keyword>
<dbReference type="FunFam" id="2.60.40.60:FF:000024">
    <property type="entry name" value="FAT atypical cadherin 3"/>
    <property type="match status" value="1"/>
</dbReference>
<dbReference type="OrthoDB" id="6252479at2759"/>
<keyword evidence="8" id="KW-0130">Cell adhesion</keyword>
<dbReference type="GO" id="GO:0009887">
    <property type="term" value="P:animal organ morphogenesis"/>
    <property type="evidence" value="ECO:0007669"/>
    <property type="project" value="UniProtKB-ARBA"/>
</dbReference>
<feature type="domain" description="Cadherin" evidence="20">
    <location>
        <begin position="1592"/>
        <end position="1696"/>
    </location>
</feature>
<feature type="disulfide bond" evidence="14">
    <location>
        <begin position="4094"/>
        <end position="4103"/>
    </location>
</feature>
<feature type="domain" description="Cadherin" evidence="20">
    <location>
        <begin position="2311"/>
        <end position="2417"/>
    </location>
</feature>
<feature type="compositionally biased region" description="Low complexity" evidence="15">
    <location>
        <begin position="4304"/>
        <end position="4314"/>
    </location>
</feature>
<dbReference type="PROSITE" id="PS50025">
    <property type="entry name" value="LAM_G_DOMAIN"/>
    <property type="match status" value="1"/>
</dbReference>
<dbReference type="FunFam" id="2.60.40.60:FF:000065">
    <property type="entry name" value="FAT atypical cadherin 1"/>
    <property type="match status" value="1"/>
</dbReference>
<dbReference type="FunFam" id="2.60.40.60:FF:000080">
    <property type="entry name" value="FAT atypical cadherin 1"/>
    <property type="match status" value="1"/>
</dbReference>
<dbReference type="PANTHER" id="PTHR24026:SF49">
    <property type="entry name" value="PROTOCADHERIN FAT 3"/>
    <property type="match status" value="1"/>
</dbReference>
<gene>
    <name evidence="21" type="ORF">DNTS_020651</name>
</gene>
<keyword evidence="12" id="KW-0325">Glycoprotein</keyword>
<feature type="domain" description="Cadherin" evidence="20">
    <location>
        <begin position="1365"/>
        <end position="1485"/>
    </location>
</feature>
<evidence type="ECO:0000256" key="9">
    <source>
        <dbReference type="ARBA" id="ARBA00022989"/>
    </source>
</evidence>
<dbReference type="EMBL" id="SRMA01026496">
    <property type="protein sequence ID" value="TRY83134.1"/>
    <property type="molecule type" value="Genomic_DNA"/>
</dbReference>
<keyword evidence="5 17" id="KW-0732">Signal</keyword>
<evidence type="ECO:0000256" key="11">
    <source>
        <dbReference type="ARBA" id="ARBA00023157"/>
    </source>
</evidence>
<dbReference type="SUPFAM" id="SSF57196">
    <property type="entry name" value="EGF/Laminin"/>
    <property type="match status" value="3"/>
</dbReference>
<feature type="domain" description="Cadherin" evidence="20">
    <location>
        <begin position="1150"/>
        <end position="1256"/>
    </location>
</feature>
<keyword evidence="10 16" id="KW-0472">Membrane</keyword>
<keyword evidence="11 14" id="KW-1015">Disulfide bond</keyword>
<evidence type="ECO:0000313" key="22">
    <source>
        <dbReference type="Proteomes" id="UP000316079"/>
    </source>
</evidence>
<dbReference type="SMART" id="SM00179">
    <property type="entry name" value="EGF_CA"/>
    <property type="match status" value="3"/>
</dbReference>
<evidence type="ECO:0000256" key="2">
    <source>
        <dbReference type="ARBA" id="ARBA00022473"/>
    </source>
</evidence>
<feature type="signal peptide" evidence="17">
    <location>
        <begin position="1"/>
        <end position="35"/>
    </location>
</feature>
<dbReference type="PANTHER" id="PTHR24026">
    <property type="entry name" value="FAT ATYPICAL CADHERIN-RELATED"/>
    <property type="match status" value="1"/>
</dbReference>
<dbReference type="FunFam" id="2.60.40.60:FF:000064">
    <property type="entry name" value="FAT atypical cadherin 1"/>
    <property type="match status" value="1"/>
</dbReference>
<evidence type="ECO:0000256" key="17">
    <source>
        <dbReference type="SAM" id="SignalP"/>
    </source>
</evidence>
<feature type="domain" description="Cadherin" evidence="20">
    <location>
        <begin position="1909"/>
        <end position="2010"/>
    </location>
</feature>
<dbReference type="Pfam" id="PF00028">
    <property type="entry name" value="Cadherin"/>
    <property type="match status" value="25"/>
</dbReference>
<feature type="domain" description="Cadherin" evidence="20">
    <location>
        <begin position="3162"/>
        <end position="3267"/>
    </location>
</feature>
<feature type="compositionally biased region" description="Polar residues" evidence="15">
    <location>
        <begin position="4370"/>
        <end position="4389"/>
    </location>
</feature>
<feature type="region of interest" description="Disordered" evidence="15">
    <location>
        <begin position="4369"/>
        <end position="4389"/>
    </location>
</feature>
<feature type="non-terminal residue" evidence="21">
    <location>
        <position position="1"/>
    </location>
</feature>
<evidence type="ECO:0000256" key="10">
    <source>
        <dbReference type="ARBA" id="ARBA00023136"/>
    </source>
</evidence>
<feature type="compositionally biased region" description="Low complexity" evidence="15">
    <location>
        <begin position="4491"/>
        <end position="4507"/>
    </location>
</feature>
<dbReference type="FunFam" id="2.60.40.60:FF:000041">
    <property type="entry name" value="FAT atypical cadherin 1"/>
    <property type="match status" value="1"/>
</dbReference>
<dbReference type="PROSITE" id="PS00022">
    <property type="entry name" value="EGF_1"/>
    <property type="match status" value="3"/>
</dbReference>
<feature type="domain" description="Cadherin" evidence="20">
    <location>
        <begin position="379"/>
        <end position="474"/>
    </location>
</feature>
<dbReference type="Pfam" id="PF02210">
    <property type="entry name" value="Laminin_G_2"/>
    <property type="match status" value="1"/>
</dbReference>
<dbReference type="GO" id="GO:0048646">
    <property type="term" value="P:anatomical structure formation involved in morphogenesis"/>
    <property type="evidence" value="ECO:0007669"/>
    <property type="project" value="UniProtKB-ARBA"/>
</dbReference>
<dbReference type="InterPro" id="IPR013320">
    <property type="entry name" value="ConA-like_dom_sf"/>
</dbReference>
<comment type="caution">
    <text evidence="14">Lacks conserved residue(s) required for the propagation of feature annotation.</text>
</comment>
<dbReference type="GO" id="GO:0043005">
    <property type="term" value="C:neuron projection"/>
    <property type="evidence" value="ECO:0007669"/>
    <property type="project" value="UniProtKB-ARBA"/>
</dbReference>
<dbReference type="SUPFAM" id="SSF49313">
    <property type="entry name" value="Cadherin-like"/>
    <property type="match status" value="32"/>
</dbReference>
<feature type="transmembrane region" description="Helical" evidence="16">
    <location>
        <begin position="4164"/>
        <end position="4184"/>
    </location>
</feature>
<comment type="caution">
    <text evidence="21">The sequence shown here is derived from an EMBL/GenBank/DDBJ whole genome shotgun (WGS) entry which is preliminary data.</text>
</comment>
<accession>A0A553PZN0</accession>
<evidence type="ECO:0008006" key="23">
    <source>
        <dbReference type="Google" id="ProtNLM"/>
    </source>
</evidence>
<dbReference type="FunFam" id="2.60.40.60:FF:000026">
    <property type="entry name" value="FAT atypical cadherin 1"/>
    <property type="match status" value="2"/>
</dbReference>
<dbReference type="Gene3D" id="2.10.25.10">
    <property type="entry name" value="Laminin"/>
    <property type="match status" value="3"/>
</dbReference>
<dbReference type="PROSITE" id="PS50268">
    <property type="entry name" value="CADHERIN_2"/>
    <property type="match status" value="33"/>
</dbReference>
<feature type="domain" description="Laminin G" evidence="18">
    <location>
        <begin position="3854"/>
        <end position="4026"/>
    </location>
</feature>
<feature type="domain" description="Cadherin" evidence="20">
    <location>
        <begin position="1486"/>
        <end position="1591"/>
    </location>
</feature>
<dbReference type="PRINTS" id="PR00205">
    <property type="entry name" value="CADHERIN"/>
</dbReference>
<dbReference type="FunFam" id="2.60.40.60:FF:000084">
    <property type="entry name" value="FAT atypical cadherin 3"/>
    <property type="match status" value="1"/>
</dbReference>
<keyword evidence="22" id="KW-1185">Reference proteome</keyword>
<keyword evidence="7 13" id="KW-0106">Calcium</keyword>
<dbReference type="FunFam" id="2.60.40.60:FF:000035">
    <property type="entry name" value="Protocadherin Fat 3"/>
    <property type="match status" value="1"/>
</dbReference>
<dbReference type="SUPFAM" id="SSF49899">
    <property type="entry name" value="Concanavalin A-like lectins/glucanases"/>
    <property type="match status" value="1"/>
</dbReference>
<feature type="region of interest" description="Disordered" evidence="15">
    <location>
        <begin position="4304"/>
        <end position="4337"/>
    </location>
</feature>
<dbReference type="Proteomes" id="UP000316079">
    <property type="component" value="Unassembled WGS sequence"/>
</dbReference>
<feature type="domain" description="Cadherin" evidence="20">
    <location>
        <begin position="47"/>
        <end position="161"/>
    </location>
</feature>
<feature type="region of interest" description="Disordered" evidence="15">
    <location>
        <begin position="4462"/>
        <end position="4578"/>
    </location>
</feature>
<keyword evidence="9 16" id="KW-1133">Transmembrane helix</keyword>
<dbReference type="InterPro" id="IPR018097">
    <property type="entry name" value="EGF_Ca-bd_CS"/>
</dbReference>
<dbReference type="FunFam" id="2.60.40.60:FF:000059">
    <property type="entry name" value="FAT atypical cadherin 3"/>
    <property type="match status" value="1"/>
</dbReference>
<dbReference type="CDD" id="cd00054">
    <property type="entry name" value="EGF_CA"/>
    <property type="match status" value="3"/>
</dbReference>
<proteinExistence type="predicted"/>
<dbReference type="FunFam" id="2.60.40.60:FF:000053">
    <property type="entry name" value="FAT atypical cadherin 3"/>
    <property type="match status" value="1"/>
</dbReference>